<dbReference type="KEGG" id="beq:BEWA_027100"/>
<name>L0AXW2_THEEQ</name>
<proteinExistence type="predicted"/>
<dbReference type="Proteomes" id="UP000031512">
    <property type="component" value="Chromosome 1"/>
</dbReference>
<dbReference type="RefSeq" id="XP_004829527.1">
    <property type="nucleotide sequence ID" value="XM_004829470.1"/>
</dbReference>
<keyword evidence="2" id="KW-1185">Reference proteome</keyword>
<dbReference type="GeneID" id="15807015"/>
<organism evidence="1 2">
    <name type="scientific">Theileria equi strain WA</name>
    <dbReference type="NCBI Taxonomy" id="1537102"/>
    <lineage>
        <taxon>Eukaryota</taxon>
        <taxon>Sar</taxon>
        <taxon>Alveolata</taxon>
        <taxon>Apicomplexa</taxon>
        <taxon>Aconoidasida</taxon>
        <taxon>Piroplasmida</taxon>
        <taxon>Theileriidae</taxon>
        <taxon>Theileria</taxon>
    </lineage>
</organism>
<accession>L0AXW2</accession>
<sequence length="447" mass="52391">MAVRTWWDRKVHHDSNEKKYYYENKNGKIFLELKTLDTIPGYRTITHYKKDGKITEIKKDGKILEGFGNLSASRITAYYWTGDYLYKTPPIIQLNDDYDFYVFEKDNKWKKDDSILYANLRETLERQNCKRNKAHHVNMKRKKFPKKYKCLTKGCGVEIEEIFTPYQDYAQSLHKISDGSLTRFNESIFEQYGLPSFESVKEVYVFFYPKGSGTPFLMYFKDLEKWYRRNDNDLTKWYEMMDDYKPKGDGKDKEILKSFFAKYIPRITIDADYYNEGEKTYKADSHTITVTKKTIGKDFYQFTHSGGDNKPFLIKDVLKNGKEQGVKLDDTLTSLSFFYLGEDPKGKDYLLAETLKHRSSSRYIYYSSLIPPKFPYAVAIKSVTRPQDSEIISKLKQAIEETEKTKFSEQDIAETVTTSVKATLWTMFGSALGYGGWKTFIALLPLL</sequence>
<gene>
    <name evidence="1" type="ORF">BEWA_027100</name>
</gene>
<protein>
    <submittedName>
        <fullName evidence="1">Uncharacterized protein</fullName>
    </submittedName>
</protein>
<evidence type="ECO:0000313" key="1">
    <source>
        <dbReference type="EMBL" id="AFZ79861.1"/>
    </source>
</evidence>
<evidence type="ECO:0000313" key="2">
    <source>
        <dbReference type="Proteomes" id="UP000031512"/>
    </source>
</evidence>
<dbReference type="AlphaFoldDB" id="L0AXW2"/>
<dbReference type="EMBL" id="CP001669">
    <property type="protein sequence ID" value="AFZ79861.1"/>
    <property type="molecule type" value="Genomic_DNA"/>
</dbReference>
<dbReference type="VEuPathDB" id="PiroplasmaDB:BEWA_027100"/>
<reference evidence="1 2" key="1">
    <citation type="journal article" date="2012" name="BMC Genomics">
        <title>Comparative genomic analysis and phylogenetic position of Theileria equi.</title>
        <authorList>
            <person name="Kappmeyer L.S."/>
            <person name="Thiagarajan M."/>
            <person name="Herndon D.R."/>
            <person name="Ramsay J.D."/>
            <person name="Caler E."/>
            <person name="Djikeng A."/>
            <person name="Gillespie J.J."/>
            <person name="Lau A.O."/>
            <person name="Roalson E.H."/>
            <person name="Silva J.C."/>
            <person name="Silva M.G."/>
            <person name="Suarez C.E."/>
            <person name="Ueti M.W."/>
            <person name="Nene V.M."/>
            <person name="Mealey R.H."/>
            <person name="Knowles D.P."/>
            <person name="Brayton K.A."/>
        </authorList>
    </citation>
    <scope>NUCLEOTIDE SEQUENCE [LARGE SCALE GENOMIC DNA]</scope>
    <source>
        <strain evidence="1 2">WA</strain>
    </source>
</reference>